<organism evidence="1 2">
    <name type="scientific">Archangium lansingense</name>
    <dbReference type="NCBI Taxonomy" id="2995310"/>
    <lineage>
        <taxon>Bacteria</taxon>
        <taxon>Pseudomonadati</taxon>
        <taxon>Myxococcota</taxon>
        <taxon>Myxococcia</taxon>
        <taxon>Myxococcales</taxon>
        <taxon>Cystobacterineae</taxon>
        <taxon>Archangiaceae</taxon>
        <taxon>Archangium</taxon>
    </lineage>
</organism>
<sequence>MLLEETVSVLGRRVIARVEGGKFCSECGKPLAAAKVHCTQFGTEMNPTARFRGECGPPRGS</sequence>
<name>A0ABT4A356_9BACT</name>
<comment type="caution">
    <text evidence="1">The sequence shown here is derived from an EMBL/GenBank/DDBJ whole genome shotgun (WGS) entry which is preliminary data.</text>
</comment>
<dbReference type="Proteomes" id="UP001207654">
    <property type="component" value="Unassembled WGS sequence"/>
</dbReference>
<evidence type="ECO:0000313" key="2">
    <source>
        <dbReference type="Proteomes" id="UP001207654"/>
    </source>
</evidence>
<evidence type="ECO:0000313" key="1">
    <source>
        <dbReference type="EMBL" id="MCY1076028.1"/>
    </source>
</evidence>
<accession>A0ABT4A356</accession>
<evidence type="ECO:0008006" key="3">
    <source>
        <dbReference type="Google" id="ProtNLM"/>
    </source>
</evidence>
<dbReference type="EMBL" id="JAPNKA010000001">
    <property type="protein sequence ID" value="MCY1076028.1"/>
    <property type="molecule type" value="Genomic_DNA"/>
</dbReference>
<reference evidence="1 2" key="1">
    <citation type="submission" date="2022-11" db="EMBL/GenBank/DDBJ databases">
        <title>Minimal conservation of predation-associated metabolite biosynthetic gene clusters underscores biosynthetic potential of Myxococcota including descriptions for ten novel species: Archangium lansinium sp. nov., Myxococcus landrumus sp. nov., Nannocystis bai.</title>
        <authorList>
            <person name="Ahearne A."/>
            <person name="Stevens C."/>
            <person name="Phillips K."/>
        </authorList>
    </citation>
    <scope>NUCLEOTIDE SEQUENCE [LARGE SCALE GENOMIC DNA]</scope>
    <source>
        <strain evidence="1 2">MIWBW</strain>
    </source>
</reference>
<gene>
    <name evidence="1" type="ORF">OV287_16255</name>
</gene>
<keyword evidence="2" id="KW-1185">Reference proteome</keyword>
<dbReference type="RefSeq" id="WP_267534937.1">
    <property type="nucleotide sequence ID" value="NZ_JAPNKA010000001.1"/>
</dbReference>
<protein>
    <recommendedName>
        <fullName evidence="3">Zinc ribbon domain-containing protein</fullName>
    </recommendedName>
</protein>
<proteinExistence type="predicted"/>